<proteinExistence type="predicted"/>
<protein>
    <submittedName>
        <fullName evidence="1">Uncharacterized protein</fullName>
    </submittedName>
</protein>
<comment type="caution">
    <text evidence="1">The sequence shown here is derived from an EMBL/GenBank/DDBJ whole genome shotgun (WGS) entry which is preliminary data.</text>
</comment>
<feature type="non-terminal residue" evidence="1">
    <location>
        <position position="1"/>
    </location>
</feature>
<sequence length="60" mass="6939">IQFGITWDVPGKDIRYARRAREYSDMGPQISRDKALAIFRHVVLATWVPLRQIKDPSTTP</sequence>
<keyword evidence="2" id="KW-1185">Reference proteome</keyword>
<gene>
    <name evidence="1" type="ORF">KI387_016313</name>
</gene>
<organism evidence="1 2">
    <name type="scientific">Taxus chinensis</name>
    <name type="common">Chinese yew</name>
    <name type="synonym">Taxus wallichiana var. chinensis</name>
    <dbReference type="NCBI Taxonomy" id="29808"/>
    <lineage>
        <taxon>Eukaryota</taxon>
        <taxon>Viridiplantae</taxon>
        <taxon>Streptophyta</taxon>
        <taxon>Embryophyta</taxon>
        <taxon>Tracheophyta</taxon>
        <taxon>Spermatophyta</taxon>
        <taxon>Pinopsida</taxon>
        <taxon>Pinidae</taxon>
        <taxon>Conifers II</taxon>
        <taxon>Cupressales</taxon>
        <taxon>Taxaceae</taxon>
        <taxon>Taxus</taxon>
    </lineage>
</organism>
<accession>A0AA38GH65</accession>
<feature type="non-terminal residue" evidence="1">
    <location>
        <position position="60"/>
    </location>
</feature>
<dbReference type="EMBL" id="JAHRHJ020000003">
    <property type="protein sequence ID" value="KAH9321674.1"/>
    <property type="molecule type" value="Genomic_DNA"/>
</dbReference>
<dbReference type="Proteomes" id="UP000824469">
    <property type="component" value="Unassembled WGS sequence"/>
</dbReference>
<name>A0AA38GH65_TAXCH</name>
<evidence type="ECO:0000313" key="1">
    <source>
        <dbReference type="EMBL" id="KAH9321674.1"/>
    </source>
</evidence>
<evidence type="ECO:0000313" key="2">
    <source>
        <dbReference type="Proteomes" id="UP000824469"/>
    </source>
</evidence>
<reference evidence="1 2" key="1">
    <citation type="journal article" date="2021" name="Nat. Plants">
        <title>The Taxus genome provides insights into paclitaxel biosynthesis.</title>
        <authorList>
            <person name="Xiong X."/>
            <person name="Gou J."/>
            <person name="Liao Q."/>
            <person name="Li Y."/>
            <person name="Zhou Q."/>
            <person name="Bi G."/>
            <person name="Li C."/>
            <person name="Du R."/>
            <person name="Wang X."/>
            <person name="Sun T."/>
            <person name="Guo L."/>
            <person name="Liang H."/>
            <person name="Lu P."/>
            <person name="Wu Y."/>
            <person name="Zhang Z."/>
            <person name="Ro D.K."/>
            <person name="Shang Y."/>
            <person name="Huang S."/>
            <person name="Yan J."/>
        </authorList>
    </citation>
    <scope>NUCLEOTIDE SEQUENCE [LARGE SCALE GENOMIC DNA]</scope>
    <source>
        <strain evidence="1">Ta-2019</strain>
    </source>
</reference>
<dbReference type="AlphaFoldDB" id="A0AA38GH65"/>